<sequence>MMLIITLRTVLYLFIMVLIMVCPAIDLELYKAEIISLFHEDYSTAHITSIIEA</sequence>
<dbReference type="Proteomes" id="UP000247647">
    <property type="component" value="Unassembled WGS sequence"/>
</dbReference>
<evidence type="ECO:0000313" key="1">
    <source>
        <dbReference type="EMBL" id="PYH38858.1"/>
    </source>
</evidence>
<organism evidence="1 2">
    <name type="scientific">Aspergillus neoniger (strain CBS 115656)</name>
    <dbReference type="NCBI Taxonomy" id="1448310"/>
    <lineage>
        <taxon>Eukaryota</taxon>
        <taxon>Fungi</taxon>
        <taxon>Dikarya</taxon>
        <taxon>Ascomycota</taxon>
        <taxon>Pezizomycotina</taxon>
        <taxon>Eurotiomycetes</taxon>
        <taxon>Eurotiomycetidae</taxon>
        <taxon>Eurotiales</taxon>
        <taxon>Aspergillaceae</taxon>
        <taxon>Aspergillus</taxon>
        <taxon>Aspergillus subgen. Circumdati</taxon>
    </lineage>
</organism>
<accession>A0A318ZF28</accession>
<gene>
    <name evidence="1" type="ORF">BO87DRAFT_443350</name>
</gene>
<dbReference type="RefSeq" id="XP_025484336.1">
    <property type="nucleotide sequence ID" value="XM_025628091.1"/>
</dbReference>
<name>A0A318ZF28_ASPNB</name>
<protein>
    <submittedName>
        <fullName evidence="1">Uncharacterized protein</fullName>
    </submittedName>
</protein>
<reference evidence="1" key="1">
    <citation type="submission" date="2016-12" db="EMBL/GenBank/DDBJ databases">
        <title>The genomes of Aspergillus section Nigri reveals drivers in fungal speciation.</title>
        <authorList>
            <consortium name="DOE Joint Genome Institute"/>
            <person name="Vesth T.C."/>
            <person name="Nybo J."/>
            <person name="Theobald S."/>
            <person name="Brandl J."/>
            <person name="Frisvad J.C."/>
            <person name="Nielsen K.F."/>
            <person name="Lyhne E.K."/>
            <person name="Kogle M.E."/>
            <person name="Kuo A."/>
            <person name="Riley R."/>
            <person name="Clum A."/>
            <person name="Nolan M."/>
            <person name="Lipzen A."/>
            <person name="Salamov A."/>
            <person name="Henrissat B."/>
            <person name="Wiebenga A."/>
            <person name="De Vries R.P."/>
            <person name="Grigoriev I.V."/>
            <person name="Mortensen U.H."/>
            <person name="Andersen M.R."/>
            <person name="Baker S.E."/>
        </authorList>
    </citation>
    <scope>NUCLEOTIDE SEQUENCE [LARGE SCALE GENOMIC DNA]</scope>
    <source>
        <strain evidence="1">CBS 115656</strain>
    </source>
</reference>
<dbReference type="EMBL" id="KZ821447">
    <property type="protein sequence ID" value="PYH38858.1"/>
    <property type="molecule type" value="Genomic_DNA"/>
</dbReference>
<dbReference type="OrthoDB" id="5392716at2759"/>
<evidence type="ECO:0000313" key="2">
    <source>
        <dbReference type="Proteomes" id="UP000247647"/>
    </source>
</evidence>
<proteinExistence type="predicted"/>
<dbReference type="GeneID" id="37130547"/>
<dbReference type="AlphaFoldDB" id="A0A318ZF28"/>
<keyword evidence="2" id="KW-1185">Reference proteome</keyword>